<dbReference type="PIRSF" id="PIRSF019302">
    <property type="entry name" value="UCP019302"/>
    <property type="match status" value="1"/>
</dbReference>
<name>A0ABY4E3Y5_9NEIS</name>
<evidence type="ECO:0000313" key="2">
    <source>
        <dbReference type="Proteomes" id="UP000832011"/>
    </source>
</evidence>
<dbReference type="Proteomes" id="UP000832011">
    <property type="component" value="Chromosome"/>
</dbReference>
<reference evidence="1 2" key="1">
    <citation type="journal article" date="2022" name="Res Sq">
        <title>Evolution of multicellular longitudinally dividing oral cavity symbionts (Neisseriaceae).</title>
        <authorList>
            <person name="Nyongesa S."/>
            <person name="Weber P."/>
            <person name="Bernet E."/>
            <person name="Pullido F."/>
            <person name="Nieckarz M."/>
            <person name="Delaby M."/>
            <person name="Nieves C."/>
            <person name="Viehboeck T."/>
            <person name="Krause N."/>
            <person name="Rivera-Millot A."/>
            <person name="Nakamura A."/>
            <person name="Vischer N."/>
            <person name="VanNieuwenhze M."/>
            <person name="Brun Y."/>
            <person name="Cava F."/>
            <person name="Bulgheresi S."/>
            <person name="Veyrier F."/>
        </authorList>
    </citation>
    <scope>NUCLEOTIDE SEQUENCE [LARGE SCALE GENOMIC DNA]</scope>
    <source>
        <strain evidence="1 2">SN4</strain>
    </source>
</reference>
<dbReference type="RefSeq" id="WP_058304818.1">
    <property type="nucleotide sequence ID" value="NZ_CABKVG010000005.1"/>
</dbReference>
<gene>
    <name evidence="1" type="ORF">LVJ82_05820</name>
</gene>
<dbReference type="InterPro" id="IPR016755">
    <property type="entry name" value="UCP019302"/>
</dbReference>
<dbReference type="EMBL" id="CP091511">
    <property type="protein sequence ID" value="UOO90489.1"/>
    <property type="molecule type" value="Genomic_DNA"/>
</dbReference>
<proteinExistence type="predicted"/>
<protein>
    <submittedName>
        <fullName evidence="1">DUF2322 family protein</fullName>
    </submittedName>
</protein>
<keyword evidence="2" id="KW-1185">Reference proteome</keyword>
<evidence type="ECO:0000313" key="1">
    <source>
        <dbReference type="EMBL" id="UOO90489.1"/>
    </source>
</evidence>
<dbReference type="Pfam" id="PF10084">
    <property type="entry name" value="DUF2322"/>
    <property type="match status" value="1"/>
</dbReference>
<sequence length="105" mass="11262">MTFNDNLATLAAVDHLSGLNVLDEHGVVIHHIPAIAGKMGSLKLYHALAQQFDGQLHAIAATQGLVWFAEHVADAAANPGKHPNVDLLVLVQAQNKLYRLQAIAK</sequence>
<accession>A0ABY4E3Y5</accession>
<organism evidence="1 2">
    <name type="scientific">Vitreoscilla massiliensis</name>
    <dbReference type="NCBI Taxonomy" id="1689272"/>
    <lineage>
        <taxon>Bacteria</taxon>
        <taxon>Pseudomonadati</taxon>
        <taxon>Pseudomonadota</taxon>
        <taxon>Betaproteobacteria</taxon>
        <taxon>Neisseriales</taxon>
        <taxon>Neisseriaceae</taxon>
        <taxon>Vitreoscilla</taxon>
    </lineage>
</organism>